<feature type="transmembrane region" description="Helical" evidence="12">
    <location>
        <begin position="6"/>
        <end position="31"/>
    </location>
</feature>
<comment type="subcellular location">
    <subcellularLocation>
        <location evidence="1">Cell membrane</location>
        <topology evidence="1">Single-pass type II membrane protein</topology>
    </subcellularLocation>
    <subcellularLocation>
        <location evidence="3">Endoplasmic reticulum membrane</location>
        <topology evidence="3">Single-pass type II membrane protein</topology>
    </subcellularLocation>
    <subcellularLocation>
        <location evidence="2">Secreted</location>
        <location evidence="2">Extracellular exosome</location>
    </subcellularLocation>
</comment>
<evidence type="ECO:0000256" key="2">
    <source>
        <dbReference type="ARBA" id="ARBA00004550"/>
    </source>
</evidence>
<dbReference type="GO" id="GO:0005576">
    <property type="term" value="C:extracellular region"/>
    <property type="evidence" value="ECO:0007669"/>
    <property type="project" value="UniProtKB-SubCell"/>
</dbReference>
<evidence type="ECO:0000256" key="6">
    <source>
        <dbReference type="ARBA" id="ARBA00022475"/>
    </source>
</evidence>
<keyword evidence="8 12" id="KW-0812">Transmembrane</keyword>
<evidence type="ECO:0000313" key="13">
    <source>
        <dbReference type="EMBL" id="KAB7497370.1"/>
    </source>
</evidence>
<sequence length="209" mass="23588">MEPVETAVAVTFGVLAAFFLASLATLFLFCYKRISTKHAKLYEVNEYNSESGLVASNTNYEAQQWSEFELDDVKLAPQIRKILNDTQWVDDASGLIPHSLGILKLCHQLTEKLLVPALAERRRKCRLYDIIQISRRVSPRIDDVASAMYPPLDPRLLEARCSALVMALHLLVWHARATTPDAIHGFIQEVFSEMENHLAVSPQRSSHVS</sequence>
<dbReference type="GO" id="GO:0005886">
    <property type="term" value="C:plasma membrane"/>
    <property type="evidence" value="ECO:0007669"/>
    <property type="project" value="UniProtKB-SubCell"/>
</dbReference>
<comment type="similarity">
    <text evidence="4">Belongs to the TMEM98 family.</text>
</comment>
<evidence type="ECO:0000256" key="11">
    <source>
        <dbReference type="ARBA" id="ARBA00023136"/>
    </source>
</evidence>
<keyword evidence="9" id="KW-0256">Endoplasmic reticulum</keyword>
<keyword evidence="11 12" id="KW-0472">Membrane</keyword>
<evidence type="ECO:0000256" key="1">
    <source>
        <dbReference type="ARBA" id="ARBA00004401"/>
    </source>
</evidence>
<evidence type="ECO:0000313" key="14">
    <source>
        <dbReference type="Proteomes" id="UP000326759"/>
    </source>
</evidence>
<dbReference type="PANTHER" id="PTHR32510">
    <property type="entry name" value="TRANSMEMBRANE PROTEIN 98"/>
    <property type="match status" value="1"/>
</dbReference>
<dbReference type="AlphaFoldDB" id="A0A5N5SXH9"/>
<dbReference type="OrthoDB" id="5978425at2759"/>
<keyword evidence="7" id="KW-0964">Secreted</keyword>
<evidence type="ECO:0000256" key="12">
    <source>
        <dbReference type="SAM" id="Phobius"/>
    </source>
</evidence>
<proteinExistence type="inferred from homology"/>
<dbReference type="EMBL" id="SEYY01020349">
    <property type="protein sequence ID" value="KAB7497370.1"/>
    <property type="molecule type" value="Genomic_DNA"/>
</dbReference>
<name>A0A5N5SXH9_9CRUS</name>
<keyword evidence="10 12" id="KW-1133">Transmembrane helix</keyword>
<dbReference type="GO" id="GO:0005789">
    <property type="term" value="C:endoplasmic reticulum membrane"/>
    <property type="evidence" value="ECO:0007669"/>
    <property type="project" value="UniProtKB-SubCell"/>
</dbReference>
<keyword evidence="6" id="KW-1003">Cell membrane</keyword>
<comment type="caution">
    <text evidence="13">The sequence shown here is derived from an EMBL/GenBank/DDBJ whole genome shotgun (WGS) entry which is preliminary data.</text>
</comment>
<dbReference type="InterPro" id="IPR029668">
    <property type="entry name" value="TMEM98"/>
</dbReference>
<protein>
    <recommendedName>
        <fullName evidence="5">Transmembrane protein 98</fullName>
    </recommendedName>
</protein>
<dbReference type="PANTHER" id="PTHR32510:SF3">
    <property type="entry name" value="TRANSMEMBRANE PROTEIN 98"/>
    <property type="match status" value="1"/>
</dbReference>
<organism evidence="13 14">
    <name type="scientific">Armadillidium nasatum</name>
    <dbReference type="NCBI Taxonomy" id="96803"/>
    <lineage>
        <taxon>Eukaryota</taxon>
        <taxon>Metazoa</taxon>
        <taxon>Ecdysozoa</taxon>
        <taxon>Arthropoda</taxon>
        <taxon>Crustacea</taxon>
        <taxon>Multicrustacea</taxon>
        <taxon>Malacostraca</taxon>
        <taxon>Eumalacostraca</taxon>
        <taxon>Peracarida</taxon>
        <taxon>Isopoda</taxon>
        <taxon>Oniscidea</taxon>
        <taxon>Crinocheta</taxon>
        <taxon>Armadillidiidae</taxon>
        <taxon>Armadillidium</taxon>
    </lineage>
</organism>
<reference evidence="13 14" key="1">
    <citation type="journal article" date="2019" name="PLoS Biol.">
        <title>Sex chromosomes control vertical transmission of feminizing Wolbachia symbionts in an isopod.</title>
        <authorList>
            <person name="Becking T."/>
            <person name="Chebbi M.A."/>
            <person name="Giraud I."/>
            <person name="Moumen B."/>
            <person name="Laverre T."/>
            <person name="Caubet Y."/>
            <person name="Peccoud J."/>
            <person name="Gilbert C."/>
            <person name="Cordaux R."/>
        </authorList>
    </citation>
    <scope>NUCLEOTIDE SEQUENCE [LARGE SCALE GENOMIC DNA]</scope>
    <source>
        <strain evidence="13">ANa2</strain>
        <tissue evidence="13">Whole body excluding digestive tract and cuticle</tissue>
    </source>
</reference>
<dbReference type="Gene3D" id="1.20.1410.10">
    <property type="entry name" value="I/LWEQ domain"/>
    <property type="match status" value="1"/>
</dbReference>
<evidence type="ECO:0000256" key="9">
    <source>
        <dbReference type="ARBA" id="ARBA00022824"/>
    </source>
</evidence>
<evidence type="ECO:0000256" key="3">
    <source>
        <dbReference type="ARBA" id="ARBA00004648"/>
    </source>
</evidence>
<gene>
    <name evidence="13" type="primary">tmem98</name>
    <name evidence="13" type="ORF">Anas_00968</name>
</gene>
<evidence type="ECO:0000256" key="7">
    <source>
        <dbReference type="ARBA" id="ARBA00022525"/>
    </source>
</evidence>
<keyword evidence="14" id="KW-1185">Reference proteome</keyword>
<evidence type="ECO:0000256" key="10">
    <source>
        <dbReference type="ARBA" id="ARBA00022989"/>
    </source>
</evidence>
<dbReference type="Proteomes" id="UP000326759">
    <property type="component" value="Unassembled WGS sequence"/>
</dbReference>
<evidence type="ECO:0000256" key="4">
    <source>
        <dbReference type="ARBA" id="ARBA00011024"/>
    </source>
</evidence>
<evidence type="ECO:0000256" key="8">
    <source>
        <dbReference type="ARBA" id="ARBA00022692"/>
    </source>
</evidence>
<evidence type="ECO:0000256" key="5">
    <source>
        <dbReference type="ARBA" id="ARBA00014380"/>
    </source>
</evidence>
<accession>A0A5N5SXH9</accession>